<dbReference type="Gene3D" id="1.10.510.10">
    <property type="entry name" value="Transferase(Phosphotransferase) domain 1"/>
    <property type="match status" value="1"/>
</dbReference>
<dbReference type="InterPro" id="IPR000719">
    <property type="entry name" value="Prot_kinase_dom"/>
</dbReference>
<evidence type="ECO:0000256" key="6">
    <source>
        <dbReference type="SAM" id="MobiDB-lite"/>
    </source>
</evidence>
<feature type="region of interest" description="Disordered" evidence="6">
    <location>
        <begin position="458"/>
        <end position="489"/>
    </location>
</feature>
<feature type="compositionally biased region" description="Low complexity" evidence="6">
    <location>
        <begin position="278"/>
        <end position="293"/>
    </location>
</feature>
<dbReference type="GO" id="GO:0010508">
    <property type="term" value="P:positive regulation of autophagy"/>
    <property type="evidence" value="ECO:0007669"/>
    <property type="project" value="TreeGrafter"/>
</dbReference>
<feature type="compositionally biased region" description="Polar residues" evidence="6">
    <location>
        <begin position="588"/>
        <end position="598"/>
    </location>
</feature>
<dbReference type="SUPFAM" id="SSF56112">
    <property type="entry name" value="Protein kinase-like (PK-like)"/>
    <property type="match status" value="1"/>
</dbReference>
<keyword evidence="5" id="KW-0175">Coiled coil</keyword>
<feature type="compositionally biased region" description="Low complexity" evidence="6">
    <location>
        <begin position="1256"/>
        <end position="1285"/>
    </location>
</feature>
<evidence type="ECO:0000313" key="8">
    <source>
        <dbReference type="EMBL" id="KAK4336978.1"/>
    </source>
</evidence>
<dbReference type="GO" id="GO:0000422">
    <property type="term" value="P:autophagy of mitochondrion"/>
    <property type="evidence" value="ECO:0007669"/>
    <property type="project" value="TreeGrafter"/>
</dbReference>
<sequence length="1867" mass="211734">MTISMKSNKYDLSASSPELNKTQLNSKYSLARHKINIDTNGCDSQLLKIQLKSGSSTSVITPSELMSKLPVEKLLQFALPLKSQSSILKLKNLESSNNSLEKKLSSSIKSLKPETKLDPEPPKRLYTKKVNSKLKNEIPQTFLTKSTNNDSHRRNSFQMQSTQNGIEVYPECNIDCQSNLISDSKDYWLRHRSLPNIQELVEDSGSENPSSPTSKETSTKFIVTEINSETFFNAQNNLVDKKNEEKVCFDTIKHPDDNLLTIEEQISLQSAQERRSIYSKASKSSSSSSSSVQRRYRRKKSDLKNNGKTNLKHSSTDSESSYYTARSVHITIPEIESNQIFHNSNDSTISSVNLSYQSANEIPNLENNKNFSNNKIDISADLNSIPTIVNTYFKKNGCNTQDLNQKYNSRVAKVYREKLEVSAKAAVHKYNNSLFPDIVPIEKVKEPEKLNFFEEQENINKKQNENSDSDADSNLVDEKEREKENEEEIKKTNEIEFQNEFINEEKKYNEKKIGPLIENKQINTDSFIERPDSIKKVKLTSEPKVSNEISTKTEYKSLGIKKGGLGAQKVSKDFSKIEEQAKKAENALNDNFNSQTEKPITKEQKIEDLKDLNENIEQIGENLRKTEEKLRTTDKKKAEQLERLGMAVGLATGANKKKKSVYHSAESNIKGFEKVEATQNQDSMIGKNLGSISDLENKIHMLDVEDDFFEIKSFNKKKSLGEENSFWDSFDDEKLSFKKNKPKVLDQIEYLEPFDKHISSIATDKSIFNDSIDDRKNSSRSNIKTNDYNKKFSGAKSISSAQFFGGDNRDFETKNSSNRFQGSDSISSDAFFGRENQKLKNSYTDALSSANLYDIKEGVRDGVTKVAGLTEQAATEPAKKPDKNDTQKTDSPFFLLEPSREVNNYSNGILQNNQLVVARLAQTSFYNKSKNFLVKQHLTINSEIYESSNEDLSESECDSDTELQDALLDGRLKPGLHARLPYRQKLEINNLKAIESKIDNFKYEASWSERLDLISSEKDLPPNINNPLNIKNSNLKSDTELDVIRNDIKREIKFMLTAKASVLKSMDRFHNLKIPTKKPDDYFAEMLKTEDHMNKIKKSKEKKQELIEKKEKNKLLREQKKMGKKIQQEVIKQRHKEKKEFQEKVKKLRKAIQQQQQQPSHQLQQVQVTQVQQQAQQVQVQIQPIQQAQQPQIIHVTTKQKNSKKRSEMKAQQEITLDTNAEAAIVAGQKHEHINRTHLKNNNGSGSGYGKRKKNQNNSNNTNANNVNNQSNNSNNTQNTTNNDNQVNTQTIATTTTTANSNDNNIVTVTTSDNNNQTIVSGQIVTGSLNAISAVIGTVNSPQVNSAAVQTHLSLPPGTGSFAVVYGGRHSINREKEVAVKIIMKKNLAKSPSSLEKEIKILKELTKLKHENVVSLYDCKETQHNVYLIMEYCNGGELGEYLKKKGCLSEDTIRLFFRQLANAMKALHAKGIVHRDLKPPNILLCHNDSIKNPTPSEITLKVADFGFARFLQEGVMAATLCGSPMYMAPEVIMSHKYDAKADLWSIGTIIYLCLTNKAPFSAATPQALKQYYEDNPNLQPKIPIDTSPELRDLLCGLLRYDAKDRMEFDTFFNHPFLKQVPRALKNKKPKERYFEYSTANNSFDQAQETIVAGSPLDKNTDLKNNFSMDENIEDDFVLIESPNEKPEKQSFVKGFSYNDLQNKENLKRIENLKTFNDEYNFEEKTQEPIPVPSQTNAFEKMKKSLNSLKSPCNFYKDDKENSNEESNTSTNESANNSGNYVSAKFVPDLTQMSPPTVQFVIGTPPNSALKQMSNSRRRSGPILCSATNSPQPSATNLSQQEINAERLQLSTMVKNGFCNYVYIRSRD</sequence>
<dbReference type="Pfam" id="PF00069">
    <property type="entry name" value="Pkinase"/>
    <property type="match status" value="1"/>
</dbReference>
<dbReference type="GO" id="GO:0034045">
    <property type="term" value="C:phagophore assembly site membrane"/>
    <property type="evidence" value="ECO:0007669"/>
    <property type="project" value="TreeGrafter"/>
</dbReference>
<keyword evidence="1" id="KW-0808">Transferase</keyword>
<dbReference type="Proteomes" id="UP001291623">
    <property type="component" value="Unassembled WGS sequence"/>
</dbReference>
<evidence type="ECO:0000259" key="7">
    <source>
        <dbReference type="PROSITE" id="PS50011"/>
    </source>
</evidence>
<feature type="domain" description="Protein kinase" evidence="7">
    <location>
        <begin position="1351"/>
        <end position="1617"/>
    </location>
</feature>
<evidence type="ECO:0000256" key="2">
    <source>
        <dbReference type="ARBA" id="ARBA00022741"/>
    </source>
</evidence>
<accession>A0AAE1QQR9</accession>
<name>A0AAE1QQR9_9SOLA</name>
<dbReference type="Gene3D" id="3.30.200.20">
    <property type="entry name" value="Phosphorylase Kinase, domain 1"/>
    <property type="match status" value="1"/>
</dbReference>
<proteinExistence type="predicted"/>
<feature type="region of interest" description="Disordered" evidence="6">
    <location>
        <begin position="870"/>
        <end position="890"/>
    </location>
</feature>
<keyword evidence="9" id="KW-1185">Reference proteome</keyword>
<dbReference type="FunFam" id="1.10.510.10:FF:000493">
    <property type="entry name" value="serine/threonine-protein kinase unc-51 isoform X2"/>
    <property type="match status" value="1"/>
</dbReference>
<gene>
    <name evidence="8" type="ORF">RND71_044168</name>
</gene>
<feature type="region of interest" description="Disordered" evidence="6">
    <location>
        <begin position="1752"/>
        <end position="1779"/>
    </location>
</feature>
<evidence type="ECO:0000256" key="4">
    <source>
        <dbReference type="ARBA" id="ARBA00022840"/>
    </source>
</evidence>
<comment type="caution">
    <text evidence="8">The sequence shown here is derived from an EMBL/GenBank/DDBJ whole genome shotgun (WGS) entry which is preliminary data.</text>
</comment>
<dbReference type="InterPro" id="IPR011009">
    <property type="entry name" value="Kinase-like_dom_sf"/>
</dbReference>
<feature type="region of interest" description="Disordered" evidence="6">
    <location>
        <begin position="271"/>
        <end position="323"/>
    </location>
</feature>
<dbReference type="GO" id="GO:0005524">
    <property type="term" value="F:ATP binding"/>
    <property type="evidence" value="ECO:0007669"/>
    <property type="project" value="UniProtKB-KW"/>
</dbReference>
<keyword evidence="3" id="KW-0418">Kinase</keyword>
<feature type="coiled-coil region" evidence="5">
    <location>
        <begin position="1089"/>
        <end position="1158"/>
    </location>
</feature>
<dbReference type="PANTHER" id="PTHR24348">
    <property type="entry name" value="SERINE/THREONINE-PROTEIN KINASE UNC-51-RELATED"/>
    <property type="match status" value="1"/>
</dbReference>
<feature type="compositionally biased region" description="Polar residues" evidence="6">
    <location>
        <begin position="304"/>
        <end position="323"/>
    </location>
</feature>
<dbReference type="GO" id="GO:0042594">
    <property type="term" value="P:response to starvation"/>
    <property type="evidence" value="ECO:0007669"/>
    <property type="project" value="TreeGrafter"/>
</dbReference>
<dbReference type="PROSITE" id="PS00108">
    <property type="entry name" value="PROTEIN_KINASE_ST"/>
    <property type="match status" value="1"/>
</dbReference>
<dbReference type="GO" id="GO:0000045">
    <property type="term" value="P:autophagosome assembly"/>
    <property type="evidence" value="ECO:0007669"/>
    <property type="project" value="TreeGrafter"/>
</dbReference>
<dbReference type="InterPro" id="IPR045269">
    <property type="entry name" value="Atg1-like"/>
</dbReference>
<organism evidence="8 9">
    <name type="scientific">Anisodus tanguticus</name>
    <dbReference type="NCBI Taxonomy" id="243964"/>
    <lineage>
        <taxon>Eukaryota</taxon>
        <taxon>Viridiplantae</taxon>
        <taxon>Streptophyta</taxon>
        <taxon>Embryophyta</taxon>
        <taxon>Tracheophyta</taxon>
        <taxon>Spermatophyta</taxon>
        <taxon>Magnoliopsida</taxon>
        <taxon>eudicotyledons</taxon>
        <taxon>Gunneridae</taxon>
        <taxon>Pentapetalae</taxon>
        <taxon>asterids</taxon>
        <taxon>lamiids</taxon>
        <taxon>Solanales</taxon>
        <taxon>Solanaceae</taxon>
        <taxon>Solanoideae</taxon>
        <taxon>Hyoscyameae</taxon>
        <taxon>Anisodus</taxon>
    </lineage>
</organism>
<feature type="compositionally biased region" description="Low complexity" evidence="6">
    <location>
        <begin position="1764"/>
        <end position="1777"/>
    </location>
</feature>
<dbReference type="InterPro" id="IPR008271">
    <property type="entry name" value="Ser/Thr_kinase_AS"/>
</dbReference>
<feature type="compositionally biased region" description="Basic and acidic residues" evidence="6">
    <location>
        <begin position="877"/>
        <end position="888"/>
    </location>
</feature>
<evidence type="ECO:0000256" key="5">
    <source>
        <dbReference type="SAM" id="Coils"/>
    </source>
</evidence>
<keyword evidence="4" id="KW-0067">ATP-binding</keyword>
<evidence type="ECO:0000256" key="3">
    <source>
        <dbReference type="ARBA" id="ARBA00022777"/>
    </source>
</evidence>
<dbReference type="PANTHER" id="PTHR24348:SF22">
    <property type="entry name" value="NON-SPECIFIC SERINE_THREONINE PROTEIN KINASE"/>
    <property type="match status" value="1"/>
</dbReference>
<dbReference type="SMART" id="SM00220">
    <property type="entry name" value="S_TKc"/>
    <property type="match status" value="1"/>
</dbReference>
<protein>
    <recommendedName>
        <fullName evidence="7">Protein kinase domain-containing protein</fullName>
    </recommendedName>
</protein>
<feature type="compositionally biased region" description="Basic and acidic residues" evidence="6">
    <location>
        <begin position="476"/>
        <end position="489"/>
    </location>
</feature>
<feature type="region of interest" description="Disordered" evidence="6">
    <location>
        <begin position="585"/>
        <end position="606"/>
    </location>
</feature>
<dbReference type="EMBL" id="JAVYJV010000068">
    <property type="protein sequence ID" value="KAK4336978.1"/>
    <property type="molecule type" value="Genomic_DNA"/>
</dbReference>
<dbReference type="GO" id="GO:0005776">
    <property type="term" value="C:autophagosome"/>
    <property type="evidence" value="ECO:0007669"/>
    <property type="project" value="TreeGrafter"/>
</dbReference>
<evidence type="ECO:0000313" key="9">
    <source>
        <dbReference type="Proteomes" id="UP001291623"/>
    </source>
</evidence>
<feature type="compositionally biased region" description="Basic and acidic residues" evidence="6">
    <location>
        <begin position="111"/>
        <end position="123"/>
    </location>
</feature>
<feature type="region of interest" description="Disordered" evidence="6">
    <location>
        <begin position="104"/>
        <end position="124"/>
    </location>
</feature>
<dbReference type="Pfam" id="PF05890">
    <property type="entry name" value="Ebp2"/>
    <property type="match status" value="1"/>
</dbReference>
<keyword evidence="2" id="KW-0547">Nucleotide-binding</keyword>
<dbReference type="GO" id="GO:0061709">
    <property type="term" value="P:reticulophagy"/>
    <property type="evidence" value="ECO:0007669"/>
    <property type="project" value="TreeGrafter"/>
</dbReference>
<evidence type="ECO:0000256" key="1">
    <source>
        <dbReference type="ARBA" id="ARBA00022679"/>
    </source>
</evidence>
<dbReference type="GO" id="GO:0034727">
    <property type="term" value="P:piecemeal microautophagy of the nucleus"/>
    <property type="evidence" value="ECO:0007669"/>
    <property type="project" value="TreeGrafter"/>
</dbReference>
<dbReference type="GO" id="GO:0004674">
    <property type="term" value="F:protein serine/threonine kinase activity"/>
    <property type="evidence" value="ECO:0007669"/>
    <property type="project" value="InterPro"/>
</dbReference>
<reference evidence="8" key="1">
    <citation type="submission" date="2023-12" db="EMBL/GenBank/DDBJ databases">
        <title>Genome assembly of Anisodus tanguticus.</title>
        <authorList>
            <person name="Wang Y.-J."/>
        </authorList>
    </citation>
    <scope>NUCLEOTIDE SEQUENCE</scope>
    <source>
        <strain evidence="8">KB-2021</strain>
        <tissue evidence="8">Leaf</tissue>
    </source>
</reference>
<dbReference type="GO" id="GO:0005829">
    <property type="term" value="C:cytosol"/>
    <property type="evidence" value="ECO:0007669"/>
    <property type="project" value="TreeGrafter"/>
</dbReference>
<feature type="region of interest" description="Disordered" evidence="6">
    <location>
        <begin position="1230"/>
        <end position="1285"/>
    </location>
</feature>
<dbReference type="InterPro" id="IPR008610">
    <property type="entry name" value="Ebp2"/>
</dbReference>
<dbReference type="PROSITE" id="PS50011">
    <property type="entry name" value="PROTEIN_KINASE_DOM"/>
    <property type="match status" value="1"/>
</dbReference>